<comment type="caution">
    <text evidence="7">The sequence shown here is derived from an EMBL/GenBank/DDBJ whole genome shotgun (WGS) entry which is preliminary data.</text>
</comment>
<keyword evidence="8" id="KW-1185">Reference proteome</keyword>
<evidence type="ECO:0000256" key="4">
    <source>
        <dbReference type="ARBA" id="ARBA00022989"/>
    </source>
</evidence>
<feature type="transmembrane region" description="Helical" evidence="6">
    <location>
        <begin position="146"/>
        <end position="167"/>
    </location>
</feature>
<proteinExistence type="predicted"/>
<evidence type="ECO:0000256" key="6">
    <source>
        <dbReference type="SAM" id="Phobius"/>
    </source>
</evidence>
<evidence type="ECO:0000313" key="8">
    <source>
        <dbReference type="Proteomes" id="UP001290455"/>
    </source>
</evidence>
<feature type="transmembrane region" description="Helical" evidence="6">
    <location>
        <begin position="179"/>
        <end position="200"/>
    </location>
</feature>
<dbReference type="InterPro" id="IPR001123">
    <property type="entry name" value="LeuE-type"/>
</dbReference>
<feature type="transmembrane region" description="Helical" evidence="6">
    <location>
        <begin position="6"/>
        <end position="27"/>
    </location>
</feature>
<dbReference type="Proteomes" id="UP001290455">
    <property type="component" value="Unassembled WGS sequence"/>
</dbReference>
<dbReference type="EMBL" id="JAXOFX010000001">
    <property type="protein sequence ID" value="MDZ5470424.1"/>
    <property type="molecule type" value="Genomic_DNA"/>
</dbReference>
<dbReference type="Pfam" id="PF01810">
    <property type="entry name" value="LysE"/>
    <property type="match status" value="1"/>
</dbReference>
<keyword evidence="3 6" id="KW-0812">Transmembrane</keyword>
<keyword evidence="5 6" id="KW-0472">Membrane</keyword>
<feature type="transmembrane region" description="Helical" evidence="6">
    <location>
        <begin position="39"/>
        <end position="63"/>
    </location>
</feature>
<gene>
    <name evidence="7" type="ORF">SM124_01560</name>
</gene>
<dbReference type="PANTHER" id="PTHR30086">
    <property type="entry name" value="ARGININE EXPORTER PROTEIN ARGO"/>
    <property type="match status" value="1"/>
</dbReference>
<evidence type="ECO:0000256" key="2">
    <source>
        <dbReference type="ARBA" id="ARBA00022475"/>
    </source>
</evidence>
<evidence type="ECO:0000313" key="7">
    <source>
        <dbReference type="EMBL" id="MDZ5470424.1"/>
    </source>
</evidence>
<comment type="subcellular location">
    <subcellularLocation>
        <location evidence="1">Cell membrane</location>
        <topology evidence="1">Multi-pass membrane protein</topology>
    </subcellularLocation>
</comment>
<reference evidence="7 8" key="1">
    <citation type="submission" date="2023-11" db="EMBL/GenBank/DDBJ databases">
        <title>Bacillus jintuensis, isolated from a mudflat on the Beibu Gulf coast.</title>
        <authorList>
            <person name="Li M."/>
        </authorList>
    </citation>
    <scope>NUCLEOTIDE SEQUENCE [LARGE SCALE GENOMIC DNA]</scope>
    <source>
        <strain evidence="7 8">31A1R</strain>
    </source>
</reference>
<sequence length="204" mass="22441">MIEPLIHGFILALGLILPLGVQNVFVFNQGVLQPRLVKALPVVITASICDTILILVSVLGVSLIMLGSFWFKTILMGGGFVFLMYMGWSTWKSKPNVGGSEVAEKFTFKKQIIFAASVSLLNPHAIMDTVGVIGPSSLKYDGEEKIIFAASCILVSWLWFFCLSLVGRMSGKLDKSGRFVLILNKISAIVMWIAALYLGWSFFK</sequence>
<dbReference type="PANTHER" id="PTHR30086:SF20">
    <property type="entry name" value="ARGININE EXPORTER PROTEIN ARGO-RELATED"/>
    <property type="match status" value="1"/>
</dbReference>
<protein>
    <submittedName>
        <fullName evidence="7">LysE/ArgO family amino acid transporter</fullName>
    </submittedName>
</protein>
<dbReference type="RefSeq" id="WP_322444726.1">
    <property type="nucleotide sequence ID" value="NZ_JAXOFX010000001.1"/>
</dbReference>
<feature type="transmembrane region" description="Helical" evidence="6">
    <location>
        <begin position="69"/>
        <end position="91"/>
    </location>
</feature>
<accession>A0ABU5ITD2</accession>
<evidence type="ECO:0000256" key="1">
    <source>
        <dbReference type="ARBA" id="ARBA00004651"/>
    </source>
</evidence>
<keyword evidence="4 6" id="KW-1133">Transmembrane helix</keyword>
<name>A0ABU5ITD2_9BACI</name>
<keyword evidence="2" id="KW-1003">Cell membrane</keyword>
<evidence type="ECO:0000256" key="3">
    <source>
        <dbReference type="ARBA" id="ARBA00022692"/>
    </source>
</evidence>
<organism evidence="7 8">
    <name type="scientific">Robertmurraya mangrovi</name>
    <dbReference type="NCBI Taxonomy" id="3098077"/>
    <lineage>
        <taxon>Bacteria</taxon>
        <taxon>Bacillati</taxon>
        <taxon>Bacillota</taxon>
        <taxon>Bacilli</taxon>
        <taxon>Bacillales</taxon>
        <taxon>Bacillaceae</taxon>
        <taxon>Robertmurraya</taxon>
    </lineage>
</organism>
<evidence type="ECO:0000256" key="5">
    <source>
        <dbReference type="ARBA" id="ARBA00023136"/>
    </source>
</evidence>